<dbReference type="CDD" id="cd01285">
    <property type="entry name" value="nucleoside_deaminase"/>
    <property type="match status" value="1"/>
</dbReference>
<keyword evidence="6" id="KW-0378">Hydrolase</keyword>
<dbReference type="EMBL" id="JAKUCV010000970">
    <property type="protein sequence ID" value="KAJ4848216.1"/>
    <property type="molecule type" value="Genomic_DNA"/>
</dbReference>
<comment type="catalytic activity">
    <reaction evidence="8">
        <text>adenosine(34) in tRNA + H2O + H(+) = inosine(34) in tRNA + NH4(+)</text>
        <dbReference type="Rhea" id="RHEA:43168"/>
        <dbReference type="Rhea" id="RHEA-COMP:10373"/>
        <dbReference type="Rhea" id="RHEA-COMP:10374"/>
        <dbReference type="ChEBI" id="CHEBI:15377"/>
        <dbReference type="ChEBI" id="CHEBI:15378"/>
        <dbReference type="ChEBI" id="CHEBI:28938"/>
        <dbReference type="ChEBI" id="CHEBI:74411"/>
        <dbReference type="ChEBI" id="CHEBI:82852"/>
        <dbReference type="EC" id="3.5.4.33"/>
    </reaction>
</comment>
<evidence type="ECO:0000256" key="2">
    <source>
        <dbReference type="ARBA" id="ARBA00011738"/>
    </source>
</evidence>
<comment type="cofactor">
    <cofactor evidence="1">
        <name>Zn(2+)</name>
        <dbReference type="ChEBI" id="CHEBI:29105"/>
    </cofactor>
</comment>
<organism evidence="11 12">
    <name type="scientific">Turnera subulata</name>
    <dbReference type="NCBI Taxonomy" id="218843"/>
    <lineage>
        <taxon>Eukaryota</taxon>
        <taxon>Viridiplantae</taxon>
        <taxon>Streptophyta</taxon>
        <taxon>Embryophyta</taxon>
        <taxon>Tracheophyta</taxon>
        <taxon>Spermatophyta</taxon>
        <taxon>Magnoliopsida</taxon>
        <taxon>eudicotyledons</taxon>
        <taxon>Gunneridae</taxon>
        <taxon>Pentapetalae</taxon>
        <taxon>rosids</taxon>
        <taxon>fabids</taxon>
        <taxon>Malpighiales</taxon>
        <taxon>Passifloraceae</taxon>
        <taxon>Turnera</taxon>
    </lineage>
</organism>
<dbReference type="GO" id="GO:0002100">
    <property type="term" value="P:tRNA wobble adenosine to inosine editing"/>
    <property type="evidence" value="ECO:0007669"/>
    <property type="project" value="InterPro"/>
</dbReference>
<gene>
    <name evidence="11" type="ORF">Tsubulata_014384</name>
</gene>
<dbReference type="PROSITE" id="PS51747">
    <property type="entry name" value="CYT_DCMP_DEAMINASES_2"/>
    <property type="match status" value="1"/>
</dbReference>
<evidence type="ECO:0000256" key="1">
    <source>
        <dbReference type="ARBA" id="ARBA00001947"/>
    </source>
</evidence>
<feature type="compositionally biased region" description="Basic and acidic residues" evidence="9">
    <location>
        <begin position="855"/>
        <end position="879"/>
    </location>
</feature>
<feature type="compositionally biased region" description="Basic and acidic residues" evidence="9">
    <location>
        <begin position="815"/>
        <end position="840"/>
    </location>
</feature>
<feature type="compositionally biased region" description="Low complexity" evidence="9">
    <location>
        <begin position="984"/>
        <end position="1004"/>
    </location>
</feature>
<dbReference type="GO" id="GO:0052717">
    <property type="term" value="F:tRNA-specific adenosine-34 deaminase activity"/>
    <property type="evidence" value="ECO:0007669"/>
    <property type="project" value="UniProtKB-EC"/>
</dbReference>
<dbReference type="Proteomes" id="UP001141552">
    <property type="component" value="Unassembled WGS sequence"/>
</dbReference>
<evidence type="ECO:0000313" key="12">
    <source>
        <dbReference type="Proteomes" id="UP001141552"/>
    </source>
</evidence>
<sequence>MYNTYVSSTLLSLGSKGSISICLNDYPGLLNERFERNPFGGSSPQCCSCCSCCCCCCSSSSSSFASTHRFPVNPGLFYGLRQSSLIQCSPTRRVVLGGRDRYYSRVSGYGLDHGSQEFSCSSKEKSGRERIERKENGRVRRVKLQERRCFSVEDVEAVISLLSEEVSEEYLGGRVRNERLAKKVDTEKRGSHDGCGRKGRKKSVGLNVVGSDSKCEAESSRVELRKEECRRKEEEMQEKEEKRAASNVENRRGRKASSSSVSSYYSVSSADDFESDKEARDGYGYLLEESSSALTDLRSGEGRLEEEEAVEEYGRHRDGERQESLERRTSGTRTGVEWDLRKKSEKKLSDVGETQSRYESSLRHGQKTSTYDSDYRKASISHQQIDEVDERASKVSLEQEKKKTFNQVSNKNTEQSEFRRNYQETTDLQKIVGTNVERTSLYQNKFSGEKESLTASVDLVSERTDEHHKTVGATTETYSSRRKTEKSTDKSRIENVSIEGVSDFQRQSESRMKILEEEAAQRSAWNRNQQAHRMGELTAKMETRRNRQQLSEASEIHASSLQSERRIKNREENVGFVSGSGAEAMRHGSLTDEKVQQGVQSGAGSSDVTNLSVNVTNVSVINASTSETIINSQGTSEKRMVDQGSELTSVGNSTRRTGNIDTKIDTNFSQAELRGEVHGGKVSNFHGKSSQQISSSQESFSRVSQDKVQQINLEDSQRSSKFLMMPSSSQLVATGSLHVGSSGGLSTQEEPYGRDGKGVDYQEPSNLSIPADALGSSHRLEVSSTQFVGEFLETARHEVSTSEIQTKQTAYGAKSVHESEEDKPKNLVRSGESKKWDSGHSSDGLGVKGPSDEIWDVKEPSASEVPETKAQEGSPEIKDIVVERTGRSLWSMIANLFKLSRASRAETPKSSRKSGKKSSSVDSAGTEAWFSGQEPDEISDDNTKRRRKKIPTDVISSQQPQLRQGEAEDSDTIGSKDKRRQDEAGTSSASMISKSGSTSKGSSSPPEEENLAPSQDEKRFQIVGSSMEVGESSLLPLPSSDSLLLDKSSGTATANVSAGSSTELIGQEIDAKLTGASTSEVKSAELKRRKFQRSEQLVRDRFDEWEEAYKLESEQKNIDEMFMREALLEAKKAADTWEVPVGAVLVQHGKIIARGYNLVEELRDSTAHAEMICIREASQQLRSWRLAETTLYVTLEPCPMCAGAILQARIDTLVWGAPNKLLGADGSWIRLFPNGGEGGSGSELTDKPAAPVHPFHPNMKIRRGILASECADAMQQFFQLRRRKKEKKQDPPPESSSLPIDPKSKILNKMHDIFHVMFCL</sequence>
<evidence type="ECO:0000256" key="7">
    <source>
        <dbReference type="ARBA" id="ARBA00022833"/>
    </source>
</evidence>
<feature type="region of interest" description="Disordered" evidence="9">
    <location>
        <begin position="464"/>
        <end position="492"/>
    </location>
</feature>
<reference evidence="11" key="1">
    <citation type="submission" date="2022-02" db="EMBL/GenBank/DDBJ databases">
        <authorList>
            <person name="Henning P.M."/>
            <person name="McCubbin A.G."/>
            <person name="Shore J.S."/>
        </authorList>
    </citation>
    <scope>NUCLEOTIDE SEQUENCE</scope>
    <source>
        <strain evidence="11">F60SS</strain>
        <tissue evidence="11">Leaves</tissue>
    </source>
</reference>
<dbReference type="OrthoDB" id="408702at2759"/>
<feature type="compositionally biased region" description="Basic and acidic residues" evidence="9">
    <location>
        <begin position="751"/>
        <end position="760"/>
    </location>
</feature>
<dbReference type="PANTHER" id="PTHR11079">
    <property type="entry name" value="CYTOSINE DEAMINASE FAMILY MEMBER"/>
    <property type="match status" value="1"/>
</dbReference>
<keyword evidence="12" id="KW-1185">Reference proteome</keyword>
<evidence type="ECO:0000259" key="10">
    <source>
        <dbReference type="PROSITE" id="PS51747"/>
    </source>
</evidence>
<feature type="region of interest" description="Disordered" evidence="9">
    <location>
        <begin position="684"/>
        <end position="704"/>
    </location>
</feature>
<dbReference type="SUPFAM" id="SSF53927">
    <property type="entry name" value="Cytidine deaminase-like"/>
    <property type="match status" value="1"/>
</dbReference>
<feature type="compositionally biased region" description="Polar residues" evidence="9">
    <location>
        <begin position="645"/>
        <end position="659"/>
    </location>
</feature>
<dbReference type="InterPro" id="IPR028883">
    <property type="entry name" value="tRNA_aden_deaminase"/>
</dbReference>
<evidence type="ECO:0000256" key="8">
    <source>
        <dbReference type="ARBA" id="ARBA00048045"/>
    </source>
</evidence>
<accession>A0A9Q0GED3</accession>
<evidence type="ECO:0000256" key="9">
    <source>
        <dbReference type="SAM" id="MobiDB-lite"/>
    </source>
</evidence>
<feature type="compositionally biased region" description="Low complexity" evidence="9">
    <location>
        <begin position="689"/>
        <end position="703"/>
    </location>
</feature>
<name>A0A9Q0GED3_9ROSI</name>
<dbReference type="GO" id="GO:0009507">
    <property type="term" value="C:chloroplast"/>
    <property type="evidence" value="ECO:0007669"/>
    <property type="project" value="TreeGrafter"/>
</dbReference>
<dbReference type="PANTHER" id="PTHR11079:SF179">
    <property type="entry name" value="TRNA(ADENINE(34)) DEAMINASE, CHLOROPLASTIC"/>
    <property type="match status" value="1"/>
</dbReference>
<dbReference type="FunFam" id="3.40.140.10:FF:000005">
    <property type="entry name" value="tRNA-specific adenosine deaminase"/>
    <property type="match status" value="1"/>
</dbReference>
<evidence type="ECO:0000256" key="5">
    <source>
        <dbReference type="ARBA" id="ARBA00022723"/>
    </source>
</evidence>
<feature type="region of interest" description="Disordered" evidence="9">
    <location>
        <begin position="797"/>
        <end position="879"/>
    </location>
</feature>
<dbReference type="GO" id="GO:0046872">
    <property type="term" value="F:metal ion binding"/>
    <property type="evidence" value="ECO:0007669"/>
    <property type="project" value="UniProtKB-KW"/>
</dbReference>
<proteinExistence type="inferred from homology"/>
<comment type="caution">
    <text evidence="11">The sequence shown here is derived from an EMBL/GenBank/DDBJ whole genome shotgun (WGS) entry which is preliminary data.</text>
</comment>
<evidence type="ECO:0000256" key="4">
    <source>
        <dbReference type="ARBA" id="ARBA00022694"/>
    </source>
</evidence>
<feature type="domain" description="CMP/dCMP-type deaminase" evidence="10">
    <location>
        <begin position="1117"/>
        <end position="1239"/>
    </location>
</feature>
<dbReference type="InterPro" id="IPR002125">
    <property type="entry name" value="CMP_dCMP_dom"/>
</dbReference>
<keyword evidence="7" id="KW-0862">Zinc</keyword>
<dbReference type="InterPro" id="IPR016193">
    <property type="entry name" value="Cytidine_deaminase-like"/>
</dbReference>
<feature type="compositionally biased region" description="Basic and acidic residues" evidence="9">
    <location>
        <begin position="336"/>
        <end position="350"/>
    </location>
</feature>
<feature type="region of interest" description="Disordered" evidence="9">
    <location>
        <begin position="900"/>
        <end position="1025"/>
    </location>
</feature>
<feature type="region of interest" description="Disordered" evidence="9">
    <location>
        <begin position="1282"/>
        <end position="1302"/>
    </location>
</feature>
<reference evidence="11" key="2">
    <citation type="journal article" date="2023" name="Plants (Basel)">
        <title>Annotation of the Turnera subulata (Passifloraceae) Draft Genome Reveals the S-Locus Evolved after the Divergence of Turneroideae from Passifloroideae in a Stepwise Manner.</title>
        <authorList>
            <person name="Henning P.M."/>
            <person name="Roalson E.H."/>
            <person name="Mir W."/>
            <person name="McCubbin A.G."/>
            <person name="Shore J.S."/>
        </authorList>
    </citation>
    <scope>NUCLEOTIDE SEQUENCE</scope>
    <source>
        <strain evidence="11">F60SS</strain>
    </source>
</reference>
<feature type="compositionally biased region" description="Basic and acidic residues" evidence="9">
    <location>
        <begin position="974"/>
        <end position="983"/>
    </location>
</feature>
<protein>
    <recommendedName>
        <fullName evidence="3">tRNA(adenine(34)) deaminase</fullName>
        <ecNumber evidence="3">3.5.4.33</ecNumber>
    </recommendedName>
</protein>
<evidence type="ECO:0000256" key="3">
    <source>
        <dbReference type="ARBA" id="ARBA00012740"/>
    </source>
</evidence>
<feature type="compositionally biased region" description="Low complexity" evidence="9">
    <location>
        <begin position="257"/>
        <end position="269"/>
    </location>
</feature>
<dbReference type="Gene3D" id="3.40.140.10">
    <property type="entry name" value="Cytidine Deaminase, domain 2"/>
    <property type="match status" value="1"/>
</dbReference>
<keyword evidence="4" id="KW-0819">tRNA processing</keyword>
<evidence type="ECO:0000256" key="6">
    <source>
        <dbReference type="ARBA" id="ARBA00022801"/>
    </source>
</evidence>
<feature type="compositionally biased region" description="Basic and acidic residues" evidence="9">
    <location>
        <begin position="229"/>
        <end position="244"/>
    </location>
</feature>
<feature type="region of interest" description="Disordered" evidence="9">
    <location>
        <begin position="183"/>
        <end position="203"/>
    </location>
</feature>
<keyword evidence="5" id="KW-0479">Metal-binding</keyword>
<feature type="region of interest" description="Disordered" evidence="9">
    <location>
        <begin position="288"/>
        <end position="393"/>
    </location>
</feature>
<feature type="region of interest" description="Disordered" evidence="9">
    <location>
        <begin position="633"/>
        <end position="659"/>
    </location>
</feature>
<dbReference type="Pfam" id="PF00383">
    <property type="entry name" value="dCMP_cyt_deam_1"/>
    <property type="match status" value="1"/>
</dbReference>
<feature type="compositionally biased region" description="Basic and acidic residues" evidence="9">
    <location>
        <begin position="183"/>
        <end position="196"/>
    </location>
</feature>
<feature type="region of interest" description="Disordered" evidence="9">
    <location>
        <begin position="739"/>
        <end position="760"/>
    </location>
</feature>
<evidence type="ECO:0000313" key="11">
    <source>
        <dbReference type="EMBL" id="KAJ4848216.1"/>
    </source>
</evidence>
<comment type="subunit">
    <text evidence="2">Homodimer.</text>
</comment>
<feature type="region of interest" description="Disordered" evidence="9">
    <location>
        <begin position="229"/>
        <end position="276"/>
    </location>
</feature>
<feature type="compositionally biased region" description="Basic and acidic residues" evidence="9">
    <location>
        <begin position="312"/>
        <end position="329"/>
    </location>
</feature>
<dbReference type="EC" id="3.5.4.33" evidence="3"/>
<dbReference type="HAMAP" id="MF_00972">
    <property type="entry name" value="tRNA_aden_deaminase"/>
    <property type="match status" value="1"/>
</dbReference>